<dbReference type="STRING" id="1552.A7L45_12670"/>
<accession>A0A1J0GIW4</accession>
<dbReference type="RefSeq" id="WP_071613154.1">
    <property type="nucleotide sequence ID" value="NZ_CP015756.1"/>
</dbReference>
<dbReference type="PANTHER" id="PTHR34408:SF1">
    <property type="entry name" value="GLYCOSYL HYDROLASE FAMILY 19 DOMAIN-CONTAINING PROTEIN HI_1415"/>
    <property type="match status" value="1"/>
</dbReference>
<evidence type="ECO:0000313" key="2">
    <source>
        <dbReference type="EMBL" id="APC40862.1"/>
    </source>
</evidence>
<organism evidence="2 3">
    <name type="scientific">Clostridium estertheticum subsp. estertheticum</name>
    <dbReference type="NCBI Taxonomy" id="1552"/>
    <lineage>
        <taxon>Bacteria</taxon>
        <taxon>Bacillati</taxon>
        <taxon>Bacillota</taxon>
        <taxon>Clostridia</taxon>
        <taxon>Eubacteriales</taxon>
        <taxon>Clostridiaceae</taxon>
        <taxon>Clostridium</taxon>
    </lineage>
</organism>
<dbReference type="InterPro" id="IPR052354">
    <property type="entry name" value="Cell_Wall_Dynamics_Protein"/>
</dbReference>
<protein>
    <recommendedName>
        <fullName evidence="1">SH3b domain-containing protein</fullName>
    </recommendedName>
</protein>
<dbReference type="AlphaFoldDB" id="A0A1J0GIW4"/>
<dbReference type="Pfam" id="PF08239">
    <property type="entry name" value="SH3_3"/>
    <property type="match status" value="1"/>
</dbReference>
<dbReference type="EMBL" id="CP015756">
    <property type="protein sequence ID" value="APC40862.1"/>
    <property type="molecule type" value="Genomic_DNA"/>
</dbReference>
<keyword evidence="3" id="KW-1185">Reference proteome</keyword>
<proteinExistence type="predicted"/>
<sequence>MNYNNSTSIANKYVQVLGSVVKQPVVSKVQDGVTTSIVNIKTGASTTSSIQGKLANKTKIEIMGKVGNFYKISYSGKIGYVSNQYVKITTK</sequence>
<dbReference type="Proteomes" id="UP000182569">
    <property type="component" value="Chromosome"/>
</dbReference>
<evidence type="ECO:0000313" key="3">
    <source>
        <dbReference type="Proteomes" id="UP000182569"/>
    </source>
</evidence>
<dbReference type="PANTHER" id="PTHR34408">
    <property type="entry name" value="FAMILY PROTEIN, PUTATIVE-RELATED"/>
    <property type="match status" value="1"/>
</dbReference>
<evidence type="ECO:0000259" key="1">
    <source>
        <dbReference type="Pfam" id="PF08239"/>
    </source>
</evidence>
<feature type="domain" description="SH3b" evidence="1">
    <location>
        <begin position="38"/>
        <end position="87"/>
    </location>
</feature>
<dbReference type="InterPro" id="IPR003646">
    <property type="entry name" value="SH3-like_bac-type"/>
</dbReference>
<dbReference type="KEGG" id="ceu:A7L45_12670"/>
<name>A0A1J0GIW4_9CLOT</name>
<dbReference type="Gene3D" id="2.30.30.40">
    <property type="entry name" value="SH3 Domains"/>
    <property type="match status" value="1"/>
</dbReference>
<gene>
    <name evidence="2" type="ORF">A7L45_12670</name>
</gene>
<reference evidence="3" key="1">
    <citation type="journal article" date="2016" name="Front. Microbiol.">
        <title>Complete Genome Sequence of Clostridium estertheticum DSM 8809, a Microbe Identified in Spoiled Vacuum Packed Beef.</title>
        <authorList>
            <person name="Yu Z."/>
            <person name="Gunn L."/>
            <person name="Brennan E."/>
            <person name="Reid R."/>
            <person name="Wall P.G."/>
            <person name="Gaora O.P."/>
            <person name="Hurley D."/>
            <person name="Bolton D."/>
            <person name="Fanning S."/>
        </authorList>
    </citation>
    <scope>NUCLEOTIDE SEQUENCE [LARGE SCALE GENOMIC DNA]</scope>
    <source>
        <strain evidence="3">DSM 8809</strain>
    </source>
</reference>